<dbReference type="AlphaFoldDB" id="A0A2W7NMF5"/>
<dbReference type="Pfam" id="PF03524">
    <property type="entry name" value="CagX"/>
    <property type="match status" value="1"/>
</dbReference>
<accession>A0A2W7NMF5</accession>
<dbReference type="Proteomes" id="UP000248916">
    <property type="component" value="Unassembled WGS sequence"/>
</dbReference>
<evidence type="ECO:0000256" key="1">
    <source>
        <dbReference type="ARBA" id="ARBA00006135"/>
    </source>
</evidence>
<evidence type="ECO:0000256" key="3">
    <source>
        <dbReference type="SAM" id="SignalP"/>
    </source>
</evidence>
<proteinExistence type="inferred from homology"/>
<gene>
    <name evidence="4" type="ORF">LX81_03556</name>
</gene>
<dbReference type="OrthoDB" id="9815808at2"/>
<dbReference type="RefSeq" id="WP_111538600.1">
    <property type="nucleotide sequence ID" value="NZ_QKZL01000023.1"/>
</dbReference>
<dbReference type="Gene3D" id="2.60.40.2500">
    <property type="match status" value="1"/>
</dbReference>
<sequence length="252" mass="28077">MKITISFILGFCFAFVVPMVSHAERAPTTMGQDARVRNVLYAPSDVIRIDTNLLVNTAVELGPGERINQVLLGDSDSFEVQVLSNRNVVSIKPVTARASTNMTIYTARRAIAFQLTEGRSGTPTYRVAINFPDDRPRSGLKTVSAQTLGPRDTAYQYTGDTRSQITPVRVWNDGRSTFFEFRGNVRPSVFGLNAQGYEITQNSATRGNIVRVDGVRNAYTVRLGEEYVCVRRVRGTYETDPTTVAYLRSKEF</sequence>
<feature type="signal peptide" evidence="3">
    <location>
        <begin position="1"/>
        <end position="23"/>
    </location>
</feature>
<dbReference type="InterPro" id="IPR038161">
    <property type="entry name" value="VirB9/CagX/TrbG_C_sf"/>
</dbReference>
<protein>
    <submittedName>
        <fullName evidence="4">Type IV secretion system protein VirB9</fullName>
    </submittedName>
</protein>
<evidence type="ECO:0000256" key="2">
    <source>
        <dbReference type="ARBA" id="ARBA00022729"/>
    </source>
</evidence>
<keyword evidence="2 3" id="KW-0732">Signal</keyword>
<organism evidence="4 5">
    <name type="scientific">Palleronia aestuarii</name>
    <dbReference type="NCBI Taxonomy" id="568105"/>
    <lineage>
        <taxon>Bacteria</taxon>
        <taxon>Pseudomonadati</taxon>
        <taxon>Pseudomonadota</taxon>
        <taxon>Alphaproteobacteria</taxon>
        <taxon>Rhodobacterales</taxon>
        <taxon>Roseobacteraceae</taxon>
        <taxon>Palleronia</taxon>
    </lineage>
</organism>
<comment type="similarity">
    <text evidence="1">Belongs to the TrbG/VirB9 family.</text>
</comment>
<keyword evidence="5" id="KW-1185">Reference proteome</keyword>
<name>A0A2W7NMF5_9RHOB</name>
<feature type="chain" id="PRO_5015970249" evidence="3">
    <location>
        <begin position="24"/>
        <end position="252"/>
    </location>
</feature>
<reference evidence="4 5" key="1">
    <citation type="submission" date="2018-06" db="EMBL/GenBank/DDBJ databases">
        <title>Genomic Encyclopedia of Archaeal and Bacterial Type Strains, Phase II (KMG-II): from individual species to whole genera.</title>
        <authorList>
            <person name="Goeker M."/>
        </authorList>
    </citation>
    <scope>NUCLEOTIDE SEQUENCE [LARGE SCALE GENOMIC DNA]</scope>
    <source>
        <strain evidence="4 5">DSM 22009</strain>
    </source>
</reference>
<comment type="caution">
    <text evidence="4">The sequence shown here is derived from an EMBL/GenBank/DDBJ whole genome shotgun (WGS) entry which is preliminary data.</text>
</comment>
<dbReference type="InterPro" id="IPR010258">
    <property type="entry name" value="Conjugal_tfr_TrbG/VirB9/CagX"/>
</dbReference>
<dbReference type="EMBL" id="QKZL01000023">
    <property type="protein sequence ID" value="PZX12452.1"/>
    <property type="molecule type" value="Genomic_DNA"/>
</dbReference>
<evidence type="ECO:0000313" key="5">
    <source>
        <dbReference type="Proteomes" id="UP000248916"/>
    </source>
</evidence>
<evidence type="ECO:0000313" key="4">
    <source>
        <dbReference type="EMBL" id="PZX12452.1"/>
    </source>
</evidence>
<dbReference type="CDD" id="cd06911">
    <property type="entry name" value="VirB9_CagX_TrbG"/>
    <property type="match status" value="1"/>
</dbReference>
<dbReference type="InterPro" id="IPR033645">
    <property type="entry name" value="VirB9/CagX/TrbG_C"/>
</dbReference>